<organism evidence="1 2">
    <name type="scientific">Leptospira kirschneri str. H1</name>
    <dbReference type="NCBI Taxonomy" id="1049966"/>
    <lineage>
        <taxon>Bacteria</taxon>
        <taxon>Pseudomonadati</taxon>
        <taxon>Spirochaetota</taxon>
        <taxon>Spirochaetia</taxon>
        <taxon>Leptospirales</taxon>
        <taxon>Leptospiraceae</taxon>
        <taxon>Leptospira</taxon>
    </lineage>
</organism>
<dbReference type="EMBL" id="AHMY02000025">
    <property type="protein sequence ID" value="EKO16527.1"/>
    <property type="molecule type" value="Genomic_DNA"/>
</dbReference>
<reference evidence="1 2" key="1">
    <citation type="submission" date="2012-10" db="EMBL/GenBank/DDBJ databases">
        <authorList>
            <person name="Harkins D.M."/>
            <person name="Durkin A.S."/>
            <person name="Brinkac L.M."/>
            <person name="Selengut J.D."/>
            <person name="Sanka R."/>
            <person name="DePew J."/>
            <person name="Purushe J."/>
            <person name="Peacock S.J."/>
            <person name="Thaipadungpanit J."/>
            <person name="Wuthiekanun V.W."/>
            <person name="Day N.P."/>
            <person name="Vinetz J.M."/>
            <person name="Sutton G.G."/>
            <person name="Nelson W.C."/>
            <person name="Fouts D.E."/>
        </authorList>
    </citation>
    <scope>NUCLEOTIDE SEQUENCE [LARGE SCALE GENOMIC DNA]</scope>
    <source>
        <strain evidence="1 2">H1</strain>
    </source>
</reference>
<comment type="caution">
    <text evidence="1">The sequence shown here is derived from an EMBL/GenBank/DDBJ whole genome shotgun (WGS) entry which is preliminary data.</text>
</comment>
<dbReference type="AlphaFoldDB" id="A0A0E2B6P3"/>
<accession>A0A0E2B6P3</accession>
<proteinExistence type="predicted"/>
<dbReference type="Proteomes" id="UP000006253">
    <property type="component" value="Unassembled WGS sequence"/>
</dbReference>
<sequence length="65" mass="7491">MQFLKLWMNGSKQPLQKLKLLEKVSEGFTETLDSLKNVCLKFQISINAILEKSNIYNFGELKLGE</sequence>
<evidence type="ECO:0000313" key="2">
    <source>
        <dbReference type="Proteomes" id="UP000006253"/>
    </source>
</evidence>
<gene>
    <name evidence="1" type="ORF">LEP1GSC081_2939</name>
</gene>
<evidence type="ECO:0000313" key="1">
    <source>
        <dbReference type="EMBL" id="EKO16527.1"/>
    </source>
</evidence>
<name>A0A0E2B6P3_9LEPT</name>
<protein>
    <submittedName>
        <fullName evidence="1">Uncharacterized protein</fullName>
    </submittedName>
</protein>